<organism evidence="11 12">
    <name type="scientific">Setophaga kirtlandii</name>
    <name type="common">Kirtland's warbler</name>
    <name type="synonym">Dendroica kirtlandii</name>
    <dbReference type="NCBI Taxonomy" id="298831"/>
    <lineage>
        <taxon>Eukaryota</taxon>
        <taxon>Metazoa</taxon>
        <taxon>Chordata</taxon>
        <taxon>Craniata</taxon>
        <taxon>Vertebrata</taxon>
        <taxon>Euteleostomi</taxon>
        <taxon>Archelosauria</taxon>
        <taxon>Archosauria</taxon>
        <taxon>Dinosauria</taxon>
        <taxon>Saurischia</taxon>
        <taxon>Theropoda</taxon>
        <taxon>Coelurosauria</taxon>
        <taxon>Aves</taxon>
        <taxon>Neognathae</taxon>
        <taxon>Neoaves</taxon>
        <taxon>Telluraves</taxon>
        <taxon>Australaves</taxon>
        <taxon>Passeriformes</taxon>
        <taxon>Passeroidea</taxon>
        <taxon>Parulidae</taxon>
        <taxon>Setophaga</taxon>
    </lineage>
</organism>
<dbReference type="PANTHER" id="PTHR23226:SF416">
    <property type="entry name" value="FI01424P"/>
    <property type="match status" value="1"/>
</dbReference>
<evidence type="ECO:0000259" key="10">
    <source>
        <dbReference type="PROSITE" id="PS50157"/>
    </source>
</evidence>
<dbReference type="PROSITE" id="PS50157">
    <property type="entry name" value="ZINC_FINGER_C2H2_2"/>
    <property type="match status" value="2"/>
</dbReference>
<evidence type="ECO:0000313" key="11">
    <source>
        <dbReference type="EMBL" id="NXL15001.1"/>
    </source>
</evidence>
<dbReference type="GO" id="GO:0000978">
    <property type="term" value="F:RNA polymerase II cis-regulatory region sequence-specific DNA binding"/>
    <property type="evidence" value="ECO:0007669"/>
    <property type="project" value="TreeGrafter"/>
</dbReference>
<dbReference type="AlphaFoldDB" id="A0A7L0QB36"/>
<name>A0A7L0QB36_SETKR</name>
<evidence type="ECO:0000256" key="9">
    <source>
        <dbReference type="PROSITE-ProRule" id="PRU00042"/>
    </source>
</evidence>
<evidence type="ECO:0000256" key="6">
    <source>
        <dbReference type="ARBA" id="ARBA00023015"/>
    </source>
</evidence>
<dbReference type="PANTHER" id="PTHR23226">
    <property type="entry name" value="ZINC FINGER AND SCAN DOMAIN-CONTAINING"/>
    <property type="match status" value="1"/>
</dbReference>
<feature type="non-terminal residue" evidence="11">
    <location>
        <position position="54"/>
    </location>
</feature>
<keyword evidence="6" id="KW-0805">Transcription regulation</keyword>
<dbReference type="SMART" id="SM00355">
    <property type="entry name" value="ZnF_C2H2"/>
    <property type="match status" value="2"/>
</dbReference>
<evidence type="ECO:0000256" key="2">
    <source>
        <dbReference type="ARBA" id="ARBA00022723"/>
    </source>
</evidence>
<dbReference type="Proteomes" id="UP000550059">
    <property type="component" value="Unassembled WGS sequence"/>
</dbReference>
<keyword evidence="12" id="KW-1185">Reference proteome</keyword>
<dbReference type="GO" id="GO:0005634">
    <property type="term" value="C:nucleus"/>
    <property type="evidence" value="ECO:0007669"/>
    <property type="project" value="UniProtKB-SubCell"/>
</dbReference>
<dbReference type="FunFam" id="3.30.160.60:FF:000062">
    <property type="entry name" value="RB-associated KRAB zinc finger protein-like"/>
    <property type="match status" value="1"/>
</dbReference>
<keyword evidence="8" id="KW-0539">Nucleus</keyword>
<dbReference type="InterPro" id="IPR036236">
    <property type="entry name" value="Znf_C2H2_sf"/>
</dbReference>
<evidence type="ECO:0000256" key="8">
    <source>
        <dbReference type="ARBA" id="ARBA00023242"/>
    </source>
</evidence>
<keyword evidence="2" id="KW-0479">Metal-binding</keyword>
<evidence type="ECO:0000256" key="3">
    <source>
        <dbReference type="ARBA" id="ARBA00022737"/>
    </source>
</evidence>
<accession>A0A7L0QB36</accession>
<keyword evidence="7" id="KW-0804">Transcription</keyword>
<dbReference type="InterPro" id="IPR013087">
    <property type="entry name" value="Znf_C2H2_type"/>
</dbReference>
<keyword evidence="3" id="KW-0677">Repeat</keyword>
<dbReference type="EMBL" id="VXAS01003993">
    <property type="protein sequence ID" value="NXL15001.1"/>
    <property type="molecule type" value="Genomic_DNA"/>
</dbReference>
<dbReference type="GO" id="GO:0000981">
    <property type="term" value="F:DNA-binding transcription factor activity, RNA polymerase II-specific"/>
    <property type="evidence" value="ECO:0007669"/>
    <property type="project" value="TreeGrafter"/>
</dbReference>
<protein>
    <submittedName>
        <fullName evidence="11">ZN623 protein</fullName>
    </submittedName>
</protein>
<feature type="domain" description="C2H2-type" evidence="10">
    <location>
        <begin position="27"/>
        <end position="54"/>
    </location>
</feature>
<proteinExistence type="predicted"/>
<reference evidence="11 12" key="1">
    <citation type="submission" date="2019-09" db="EMBL/GenBank/DDBJ databases">
        <title>Bird 10,000 Genomes (B10K) Project - Family phase.</title>
        <authorList>
            <person name="Zhang G."/>
        </authorList>
    </citation>
    <scope>NUCLEOTIDE SEQUENCE [LARGE SCALE GENOMIC DNA]</scope>
    <source>
        <strain evidence="11">B10K-DU-001-45</strain>
        <tissue evidence="11">Muscle</tissue>
    </source>
</reference>
<evidence type="ECO:0000313" key="12">
    <source>
        <dbReference type="Proteomes" id="UP000550059"/>
    </source>
</evidence>
<evidence type="ECO:0000256" key="5">
    <source>
        <dbReference type="ARBA" id="ARBA00022833"/>
    </source>
</evidence>
<dbReference type="Gene3D" id="3.30.160.60">
    <property type="entry name" value="Classic Zinc Finger"/>
    <property type="match status" value="2"/>
</dbReference>
<dbReference type="PROSITE" id="PS00028">
    <property type="entry name" value="ZINC_FINGER_C2H2_1"/>
    <property type="match status" value="2"/>
</dbReference>
<comment type="subcellular location">
    <subcellularLocation>
        <location evidence="1">Nucleus</location>
    </subcellularLocation>
</comment>
<evidence type="ECO:0000256" key="7">
    <source>
        <dbReference type="ARBA" id="ARBA00023163"/>
    </source>
</evidence>
<feature type="domain" description="C2H2-type" evidence="10">
    <location>
        <begin position="1"/>
        <end position="26"/>
    </location>
</feature>
<dbReference type="GO" id="GO:0008270">
    <property type="term" value="F:zinc ion binding"/>
    <property type="evidence" value="ECO:0007669"/>
    <property type="project" value="UniProtKB-KW"/>
</dbReference>
<dbReference type="FunFam" id="3.30.160.60:FF:000710">
    <property type="entry name" value="Zinc finger protein 768"/>
    <property type="match status" value="1"/>
</dbReference>
<keyword evidence="4 9" id="KW-0863">Zinc-finger</keyword>
<comment type="caution">
    <text evidence="11">The sequence shown here is derived from an EMBL/GenBank/DDBJ whole genome shotgun (WGS) entry which is preliminary data.</text>
</comment>
<dbReference type="SUPFAM" id="SSF57667">
    <property type="entry name" value="beta-beta-alpha zinc fingers"/>
    <property type="match status" value="1"/>
</dbReference>
<dbReference type="Pfam" id="PF00096">
    <property type="entry name" value="zf-C2H2"/>
    <property type="match status" value="2"/>
</dbReference>
<gene>
    <name evidence="11" type="primary">Znf623_0</name>
    <name evidence="11" type="ORF">SETKIR_R07417</name>
</gene>
<keyword evidence="5" id="KW-0862">Zinc</keyword>
<feature type="non-terminal residue" evidence="11">
    <location>
        <position position="1"/>
    </location>
</feature>
<evidence type="ECO:0000256" key="1">
    <source>
        <dbReference type="ARBA" id="ARBA00004123"/>
    </source>
</evidence>
<evidence type="ECO:0000256" key="4">
    <source>
        <dbReference type="ARBA" id="ARBA00022771"/>
    </source>
</evidence>
<sequence length="54" mass="6480">CRQCKKRFYTSSDLIKHQRIHSDERPFQCPQCKKGFKQNSVLIAHRRVHTGERP</sequence>